<name>A0AAD6QVH3_9ROSI</name>
<dbReference type="EMBL" id="JAQIZT010000005">
    <property type="protein sequence ID" value="KAJ6997303.1"/>
    <property type="molecule type" value="Genomic_DNA"/>
</dbReference>
<dbReference type="AlphaFoldDB" id="A0AAD6QVH3"/>
<proteinExistence type="predicted"/>
<sequence>MGQKKCFMVDTLHQLRCIAIGEENILANTALKQYVVPAMIGLREAQKTANVSVLCPLRCIPPSSAYFETPVLPIVLPIVPSSACIGCSLFCT</sequence>
<protein>
    <submittedName>
        <fullName evidence="1">Uncharacterized protein</fullName>
    </submittedName>
</protein>
<gene>
    <name evidence="1" type="ORF">NC653_013774</name>
</gene>
<reference evidence="1" key="1">
    <citation type="journal article" date="2023" name="Mol. Ecol. Resour.">
        <title>Chromosome-level genome assembly of a triploid poplar Populus alba 'Berolinensis'.</title>
        <authorList>
            <person name="Chen S."/>
            <person name="Yu Y."/>
            <person name="Wang X."/>
            <person name="Wang S."/>
            <person name="Zhang T."/>
            <person name="Zhou Y."/>
            <person name="He R."/>
            <person name="Meng N."/>
            <person name="Wang Y."/>
            <person name="Liu W."/>
            <person name="Liu Z."/>
            <person name="Liu J."/>
            <person name="Guo Q."/>
            <person name="Huang H."/>
            <person name="Sederoff R.R."/>
            <person name="Wang G."/>
            <person name="Qu G."/>
            <person name="Chen S."/>
        </authorList>
    </citation>
    <scope>NUCLEOTIDE SEQUENCE</scope>
    <source>
        <strain evidence="1">SC-2020</strain>
    </source>
</reference>
<evidence type="ECO:0000313" key="1">
    <source>
        <dbReference type="EMBL" id="KAJ6997303.1"/>
    </source>
</evidence>
<comment type="caution">
    <text evidence="1">The sequence shown here is derived from an EMBL/GenBank/DDBJ whole genome shotgun (WGS) entry which is preliminary data.</text>
</comment>
<dbReference type="Proteomes" id="UP001164929">
    <property type="component" value="Chromosome 5"/>
</dbReference>
<evidence type="ECO:0000313" key="2">
    <source>
        <dbReference type="Proteomes" id="UP001164929"/>
    </source>
</evidence>
<keyword evidence="2" id="KW-1185">Reference proteome</keyword>
<organism evidence="1 2">
    <name type="scientific">Populus alba x Populus x berolinensis</name>
    <dbReference type="NCBI Taxonomy" id="444605"/>
    <lineage>
        <taxon>Eukaryota</taxon>
        <taxon>Viridiplantae</taxon>
        <taxon>Streptophyta</taxon>
        <taxon>Embryophyta</taxon>
        <taxon>Tracheophyta</taxon>
        <taxon>Spermatophyta</taxon>
        <taxon>Magnoliopsida</taxon>
        <taxon>eudicotyledons</taxon>
        <taxon>Gunneridae</taxon>
        <taxon>Pentapetalae</taxon>
        <taxon>rosids</taxon>
        <taxon>fabids</taxon>
        <taxon>Malpighiales</taxon>
        <taxon>Salicaceae</taxon>
        <taxon>Saliceae</taxon>
        <taxon>Populus</taxon>
    </lineage>
</organism>
<accession>A0AAD6QVH3</accession>